<reference evidence="3" key="1">
    <citation type="journal article" date="2013" name="Nature">
        <title>Pan genome of the phytoplankton Emiliania underpins its global distribution.</title>
        <authorList>
            <person name="Read B.A."/>
            <person name="Kegel J."/>
            <person name="Klute M.J."/>
            <person name="Kuo A."/>
            <person name="Lefebvre S.C."/>
            <person name="Maumus F."/>
            <person name="Mayer C."/>
            <person name="Miller J."/>
            <person name="Monier A."/>
            <person name="Salamov A."/>
            <person name="Young J."/>
            <person name="Aguilar M."/>
            <person name="Claverie J.M."/>
            <person name="Frickenhaus S."/>
            <person name="Gonzalez K."/>
            <person name="Herman E.K."/>
            <person name="Lin Y.C."/>
            <person name="Napier J."/>
            <person name="Ogata H."/>
            <person name="Sarno A.F."/>
            <person name="Shmutz J."/>
            <person name="Schroeder D."/>
            <person name="de Vargas C."/>
            <person name="Verret F."/>
            <person name="von Dassow P."/>
            <person name="Valentin K."/>
            <person name="Van de Peer Y."/>
            <person name="Wheeler G."/>
            <person name="Dacks J.B."/>
            <person name="Delwiche C.F."/>
            <person name="Dyhrman S.T."/>
            <person name="Glockner G."/>
            <person name="John U."/>
            <person name="Richards T."/>
            <person name="Worden A.Z."/>
            <person name="Zhang X."/>
            <person name="Grigoriev I.V."/>
            <person name="Allen A.E."/>
            <person name="Bidle K."/>
            <person name="Borodovsky M."/>
            <person name="Bowler C."/>
            <person name="Brownlee C."/>
            <person name="Cock J.M."/>
            <person name="Elias M."/>
            <person name="Gladyshev V.N."/>
            <person name="Groth M."/>
            <person name="Guda C."/>
            <person name="Hadaegh A."/>
            <person name="Iglesias-Rodriguez M.D."/>
            <person name="Jenkins J."/>
            <person name="Jones B.M."/>
            <person name="Lawson T."/>
            <person name="Leese F."/>
            <person name="Lindquist E."/>
            <person name="Lobanov A."/>
            <person name="Lomsadze A."/>
            <person name="Malik S.B."/>
            <person name="Marsh M.E."/>
            <person name="Mackinder L."/>
            <person name="Mock T."/>
            <person name="Mueller-Roeber B."/>
            <person name="Pagarete A."/>
            <person name="Parker M."/>
            <person name="Probert I."/>
            <person name="Quesneville H."/>
            <person name="Raines C."/>
            <person name="Rensing S.A."/>
            <person name="Riano-Pachon D.M."/>
            <person name="Richier S."/>
            <person name="Rokitta S."/>
            <person name="Shiraiwa Y."/>
            <person name="Soanes D.M."/>
            <person name="van der Giezen M."/>
            <person name="Wahlund T.M."/>
            <person name="Williams B."/>
            <person name="Wilson W."/>
            <person name="Wolfe G."/>
            <person name="Wurch L.L."/>
        </authorList>
    </citation>
    <scope>NUCLEOTIDE SEQUENCE</scope>
</reference>
<dbReference type="PaxDb" id="2903-EOD04497"/>
<dbReference type="KEGG" id="ehx:EMIHUDRAFT_439148"/>
<sequence>MRPQRKRRLAARLFLAYVFLEIVSYLRYRRRLARLRQPRLAYRRGSLDDLRLVLRQVKQASCPLTVSAASMQVYLDERERESGSGQPAPKVSWRHYYASMQHAFCIEGPSPEEHSLLLQIAKASALRQGLPPPPAGAAPPSAPPPVAFGSAPVSVFHKPLPVEVALSAVRGAAEAVFRLLGFSGRWVETPEGWMRYWVSEPREGEAEPGLLPAVFLHGEPCPTRAP</sequence>
<dbReference type="AlphaFoldDB" id="A0A0D3HZR2"/>
<proteinExistence type="predicted"/>
<reference evidence="2" key="2">
    <citation type="submission" date="2024-10" db="UniProtKB">
        <authorList>
            <consortium name="EnsemblProtists"/>
        </authorList>
    </citation>
    <scope>IDENTIFICATION</scope>
</reference>
<keyword evidence="1" id="KW-1133">Transmembrane helix</keyword>
<protein>
    <submittedName>
        <fullName evidence="2">Uncharacterized protein</fullName>
    </submittedName>
</protein>
<dbReference type="RefSeq" id="XP_005756926.1">
    <property type="nucleotide sequence ID" value="XM_005756869.1"/>
</dbReference>
<evidence type="ECO:0000313" key="2">
    <source>
        <dbReference type="EnsemblProtists" id="EOD04497"/>
    </source>
</evidence>
<keyword evidence="1" id="KW-0812">Transmembrane</keyword>
<evidence type="ECO:0000256" key="1">
    <source>
        <dbReference type="SAM" id="Phobius"/>
    </source>
</evidence>
<dbReference type="GeneID" id="17250657"/>
<keyword evidence="1" id="KW-0472">Membrane</keyword>
<feature type="transmembrane region" description="Helical" evidence="1">
    <location>
        <begin position="9"/>
        <end position="28"/>
    </location>
</feature>
<dbReference type="HOGENOM" id="CLU_1226763_0_0_1"/>
<dbReference type="EnsemblProtists" id="EOD04497">
    <property type="protein sequence ID" value="EOD04497"/>
    <property type="gene ID" value="EMIHUDRAFT_439148"/>
</dbReference>
<dbReference type="Proteomes" id="UP000013827">
    <property type="component" value="Unassembled WGS sequence"/>
</dbReference>
<evidence type="ECO:0000313" key="3">
    <source>
        <dbReference type="Proteomes" id="UP000013827"/>
    </source>
</evidence>
<name>A0A0D3HZR2_EMIH1</name>
<accession>A0A0D3HZR2</accession>
<keyword evidence="3" id="KW-1185">Reference proteome</keyword>
<organism evidence="2 3">
    <name type="scientific">Emiliania huxleyi (strain CCMP1516)</name>
    <dbReference type="NCBI Taxonomy" id="280463"/>
    <lineage>
        <taxon>Eukaryota</taxon>
        <taxon>Haptista</taxon>
        <taxon>Haptophyta</taxon>
        <taxon>Prymnesiophyceae</taxon>
        <taxon>Isochrysidales</taxon>
        <taxon>Noelaerhabdaceae</taxon>
        <taxon>Emiliania</taxon>
    </lineage>
</organism>